<protein>
    <submittedName>
        <fullName evidence="4">DUF916 domain-containing protein</fullName>
    </submittedName>
</protein>
<keyword evidence="5" id="KW-1185">Reference proteome</keyword>
<dbReference type="Proteomes" id="UP000438182">
    <property type="component" value="Unassembled WGS sequence"/>
</dbReference>
<evidence type="ECO:0000313" key="5">
    <source>
        <dbReference type="Proteomes" id="UP000438182"/>
    </source>
</evidence>
<gene>
    <name evidence="4" type="ORF">GB864_14155</name>
</gene>
<keyword evidence="3" id="KW-0732">Signal</keyword>
<comment type="caution">
    <text evidence="4">The sequence shown here is derived from an EMBL/GenBank/DDBJ whole genome shotgun (WGS) entry which is preliminary data.</text>
</comment>
<reference evidence="4 5" key="1">
    <citation type="submission" date="2019-12" db="EMBL/GenBank/DDBJ databases">
        <authorList>
            <person name="Kim Y.S."/>
        </authorList>
    </citation>
    <scope>NUCLEOTIDE SEQUENCE [LARGE SCALE GENOMIC DNA]</scope>
    <source>
        <strain evidence="4 5">MMS17-SY077</strain>
    </source>
</reference>
<organism evidence="4 5">
    <name type="scientific">Agromyces seonyuensis</name>
    <dbReference type="NCBI Taxonomy" id="2662446"/>
    <lineage>
        <taxon>Bacteria</taxon>
        <taxon>Bacillati</taxon>
        <taxon>Actinomycetota</taxon>
        <taxon>Actinomycetes</taxon>
        <taxon>Micrococcales</taxon>
        <taxon>Microbacteriaceae</taxon>
        <taxon>Agromyces</taxon>
    </lineage>
</organism>
<dbReference type="EMBL" id="WSTA01000074">
    <property type="protein sequence ID" value="MWB99691.1"/>
    <property type="molecule type" value="Genomic_DNA"/>
</dbReference>
<name>A0A6I4NZY5_9MICO</name>
<feature type="region of interest" description="Disordered" evidence="1">
    <location>
        <begin position="362"/>
        <end position="397"/>
    </location>
</feature>
<feature type="compositionally biased region" description="Acidic residues" evidence="1">
    <location>
        <begin position="367"/>
        <end position="379"/>
    </location>
</feature>
<feature type="region of interest" description="Disordered" evidence="1">
    <location>
        <begin position="49"/>
        <end position="70"/>
    </location>
</feature>
<keyword evidence="2" id="KW-1133">Transmembrane helix</keyword>
<keyword evidence="2" id="KW-0812">Transmembrane</keyword>
<keyword evidence="2" id="KW-0472">Membrane</keyword>
<feature type="chain" id="PRO_5026057201" evidence="3">
    <location>
        <begin position="46"/>
        <end position="397"/>
    </location>
</feature>
<feature type="signal peptide" evidence="3">
    <location>
        <begin position="1"/>
        <end position="45"/>
    </location>
</feature>
<evidence type="ECO:0000313" key="4">
    <source>
        <dbReference type="EMBL" id="MWB99691.1"/>
    </source>
</evidence>
<accession>A0A6I4NZY5</accession>
<proteinExistence type="predicted"/>
<evidence type="ECO:0000256" key="2">
    <source>
        <dbReference type="SAM" id="Phobius"/>
    </source>
</evidence>
<feature type="transmembrane region" description="Helical" evidence="2">
    <location>
        <begin position="318"/>
        <end position="340"/>
    </location>
</feature>
<evidence type="ECO:0000256" key="1">
    <source>
        <dbReference type="SAM" id="MobiDB-lite"/>
    </source>
</evidence>
<dbReference type="RefSeq" id="WP_160426173.1">
    <property type="nucleotide sequence ID" value="NZ_WSTA01000074.1"/>
</dbReference>
<evidence type="ECO:0000256" key="3">
    <source>
        <dbReference type="SAM" id="SignalP"/>
    </source>
</evidence>
<dbReference type="AlphaFoldDB" id="A0A6I4NZY5"/>
<sequence>MSLAALPIDSAGRPRRPRGLRAALSVLAAAALALGGLSLSTAAHAEEAADDTTVSWSVRPGDTAQGSGRPNFAYELAPGGTLSDSIIVTNRSSGPIELDVYAADGILSPDGALDLLPSGTESTELGAWVDVSTPDLLLESGQSAEVPFSVAIPADAEPGDYAAGVVASMTVGDGSGVATERRLGSRMHLRVLGDLVPGLAVTDVVLDYSGTWNPFSPGGATVTYTLENTGNTRIAPDDAITIAGPFGWFPVAASASDDVPEVLPGTSVERTVQVDSVFPLGLLAADLEVGGDVVSRDGGSAAEIPAVPAASASASTVAVPWTLLALVVVAALLVAAVVLARRRAKAGRQRDIDAAVEAALASRDGEAAGDDDDHDEDDAPPASEASGDTVPVGGRSG</sequence>